<accession>A0A2W5GF15</accession>
<sequence>MEKKEITKFFEEVYPKVEMGVESEDDLRIYCLMEELKMVTEKYAHKRGVKEQLKNPNSGLMENLMSLAVEGNIDMLDFVERFPDILNNERNKELENVIDKELWYMEALASLKTIISSDARRKDLNKYKDKNVSAKLNYDDNNLSAYERRDRKHSIQAILDGYEIYNTQSHIKNPGIFIFDKYKFYLEDWITGMKIAKYIPIYEEELRKLNGVFTKDNINDKEFQNITKKNGINVPPQSDYVKPIWWKGTERQLGYLMDKLRTNGLIDGEHINKIIEQHFVNKDKERIKNAKSNRSGAINQTKNGKPRGSEIIDTIVSETKNTLPENKK</sequence>
<dbReference type="EMBL" id="QFOI01000325">
    <property type="protein sequence ID" value="PZP44256.1"/>
    <property type="molecule type" value="Genomic_DNA"/>
</dbReference>
<dbReference type="Proteomes" id="UP000249645">
    <property type="component" value="Unassembled WGS sequence"/>
</dbReference>
<evidence type="ECO:0000313" key="3">
    <source>
        <dbReference type="Proteomes" id="UP000249645"/>
    </source>
</evidence>
<organism evidence="2 3">
    <name type="scientific">Pseudopedobacter saltans</name>
    <dbReference type="NCBI Taxonomy" id="151895"/>
    <lineage>
        <taxon>Bacteria</taxon>
        <taxon>Pseudomonadati</taxon>
        <taxon>Bacteroidota</taxon>
        <taxon>Sphingobacteriia</taxon>
        <taxon>Sphingobacteriales</taxon>
        <taxon>Sphingobacteriaceae</taxon>
        <taxon>Pseudopedobacter</taxon>
    </lineage>
</organism>
<feature type="region of interest" description="Disordered" evidence="1">
    <location>
        <begin position="290"/>
        <end position="328"/>
    </location>
</feature>
<proteinExistence type="predicted"/>
<evidence type="ECO:0000256" key="1">
    <source>
        <dbReference type="SAM" id="MobiDB-lite"/>
    </source>
</evidence>
<name>A0A2W5GF15_9SPHI</name>
<evidence type="ECO:0000313" key="2">
    <source>
        <dbReference type="EMBL" id="PZP44256.1"/>
    </source>
</evidence>
<protein>
    <submittedName>
        <fullName evidence="2">Uncharacterized protein</fullName>
    </submittedName>
</protein>
<gene>
    <name evidence="2" type="ORF">DI598_14735</name>
</gene>
<feature type="compositionally biased region" description="Polar residues" evidence="1">
    <location>
        <begin position="290"/>
        <end position="303"/>
    </location>
</feature>
<feature type="compositionally biased region" description="Polar residues" evidence="1">
    <location>
        <begin position="316"/>
        <end position="328"/>
    </location>
</feature>
<dbReference type="AlphaFoldDB" id="A0A2W5GF15"/>
<reference evidence="2 3" key="1">
    <citation type="submission" date="2017-11" db="EMBL/GenBank/DDBJ databases">
        <title>Infants hospitalized years apart are colonized by the same room-sourced microbial strains.</title>
        <authorList>
            <person name="Brooks B."/>
            <person name="Olm M.R."/>
            <person name="Firek B.A."/>
            <person name="Baker R."/>
            <person name="Thomas B.C."/>
            <person name="Morowitz M.J."/>
            <person name="Banfield J.F."/>
        </authorList>
    </citation>
    <scope>NUCLEOTIDE SEQUENCE [LARGE SCALE GENOMIC DNA]</scope>
    <source>
        <strain evidence="2">S2_009_000_R2_76</strain>
    </source>
</reference>
<comment type="caution">
    <text evidence="2">The sequence shown here is derived from an EMBL/GenBank/DDBJ whole genome shotgun (WGS) entry which is preliminary data.</text>
</comment>